<dbReference type="InterPro" id="IPR013103">
    <property type="entry name" value="RVT_2"/>
</dbReference>
<dbReference type="Gene3D" id="3.30.420.10">
    <property type="entry name" value="Ribonuclease H-like superfamily/Ribonuclease H"/>
    <property type="match status" value="1"/>
</dbReference>
<feature type="region of interest" description="Disordered" evidence="2">
    <location>
        <begin position="514"/>
        <end position="561"/>
    </location>
</feature>
<dbReference type="GO" id="GO:0003676">
    <property type="term" value="F:nucleic acid binding"/>
    <property type="evidence" value="ECO:0007669"/>
    <property type="project" value="InterPro"/>
</dbReference>
<dbReference type="EMBL" id="QGNW01000212">
    <property type="protein sequence ID" value="RVW84744.1"/>
    <property type="molecule type" value="Genomic_DNA"/>
</dbReference>
<keyword evidence="1" id="KW-0064">Aspartyl protease</keyword>
<evidence type="ECO:0000313" key="5">
    <source>
        <dbReference type="Proteomes" id="UP000288805"/>
    </source>
</evidence>
<dbReference type="InterPro" id="IPR001584">
    <property type="entry name" value="Integrase_cat-core"/>
</dbReference>
<feature type="compositionally biased region" description="Basic and acidic residues" evidence="2">
    <location>
        <begin position="524"/>
        <end position="544"/>
    </location>
</feature>
<dbReference type="Proteomes" id="UP000288805">
    <property type="component" value="Unassembled WGS sequence"/>
</dbReference>
<dbReference type="Pfam" id="PF07727">
    <property type="entry name" value="RVT_2"/>
    <property type="match status" value="1"/>
</dbReference>
<reference evidence="4 5" key="1">
    <citation type="journal article" date="2018" name="PLoS Genet.">
        <title>Population sequencing reveals clonal diversity and ancestral inbreeding in the grapevine cultivar Chardonnay.</title>
        <authorList>
            <person name="Roach M.J."/>
            <person name="Johnson D.L."/>
            <person name="Bohlmann J."/>
            <person name="van Vuuren H.J."/>
            <person name="Jones S.J."/>
            <person name="Pretorius I.S."/>
            <person name="Schmidt S.A."/>
            <person name="Borneman A.R."/>
        </authorList>
    </citation>
    <scope>NUCLEOTIDE SEQUENCE [LARGE SCALE GENOMIC DNA]</scope>
    <source>
        <strain evidence="5">cv. Chardonnay</strain>
        <tissue evidence="4">Leaf</tissue>
    </source>
</reference>
<dbReference type="InterPro" id="IPR043502">
    <property type="entry name" value="DNA/RNA_pol_sf"/>
</dbReference>
<dbReference type="PROSITE" id="PS50994">
    <property type="entry name" value="INTEGRASE"/>
    <property type="match status" value="1"/>
</dbReference>
<keyword evidence="1" id="KW-0645">Protease</keyword>
<dbReference type="PANTHER" id="PTHR11439">
    <property type="entry name" value="GAG-POL-RELATED RETROTRANSPOSON"/>
    <property type="match status" value="1"/>
</dbReference>
<name>A0A438HJX7_VITVI</name>
<dbReference type="InterPro" id="IPR054722">
    <property type="entry name" value="PolX-like_BBD"/>
</dbReference>
<dbReference type="GO" id="GO:0004190">
    <property type="term" value="F:aspartic-type endopeptidase activity"/>
    <property type="evidence" value="ECO:0007669"/>
    <property type="project" value="UniProtKB-KW"/>
</dbReference>
<dbReference type="Pfam" id="PF22936">
    <property type="entry name" value="Pol_BBD"/>
    <property type="match status" value="1"/>
</dbReference>
<proteinExistence type="predicted"/>
<feature type="domain" description="Integrase catalytic" evidence="3">
    <location>
        <begin position="269"/>
        <end position="454"/>
    </location>
</feature>
<gene>
    <name evidence="4" type="primary">POLX_1104</name>
    <name evidence="4" type="ORF">CK203_046701</name>
</gene>
<organism evidence="4 5">
    <name type="scientific">Vitis vinifera</name>
    <name type="common">Grape</name>
    <dbReference type="NCBI Taxonomy" id="29760"/>
    <lineage>
        <taxon>Eukaryota</taxon>
        <taxon>Viridiplantae</taxon>
        <taxon>Streptophyta</taxon>
        <taxon>Embryophyta</taxon>
        <taxon>Tracheophyta</taxon>
        <taxon>Spermatophyta</taxon>
        <taxon>Magnoliopsida</taxon>
        <taxon>eudicotyledons</taxon>
        <taxon>Gunneridae</taxon>
        <taxon>Pentapetalae</taxon>
        <taxon>rosids</taxon>
        <taxon>Vitales</taxon>
        <taxon>Vitaceae</taxon>
        <taxon>Viteae</taxon>
        <taxon>Vitis</taxon>
    </lineage>
</organism>
<dbReference type="PANTHER" id="PTHR11439:SF467">
    <property type="entry name" value="INTEGRASE CATALYTIC DOMAIN-CONTAINING PROTEIN"/>
    <property type="match status" value="1"/>
</dbReference>
<feature type="region of interest" description="Disordered" evidence="2">
    <location>
        <begin position="140"/>
        <end position="163"/>
    </location>
</feature>
<sequence length="1019" mass="114672">MAESGDLTQSLIPQTNSILNDLTTKMTEVVEMYISSKDKLGYINGDSPQPPETDPSLRRWRTENAIVKGWLINSMDPSLIANFIHFLTAKQVWDSAATTYFDGTDSSQVYDLRRRVTRTDTTLGGVMISKWIKGSHYQTTPKPETLSLSREKSKTKPPSDDMKCTHCGNSKHTRDTCFKLHGYPDWWNDFQARKKLETSANDDHTRRVVVVTCDLSLSLIPQVESSYDLGTFGTSGKALHIFTHNNDDDWILDSSATDHMTFDSNDFSNATQPRRSCATNANGVTYLVTEAGTVTLSPSLSLSNTLLVPSLSNRLMSVSQVTADLNCVVVMYSTFCLLQDILTKEIIGCGTKKGGLYYVDDFSSGRANHMHHTTYFNSHGILHETSCSQTPQQNGTAERKNRHILETARALLINAHVPNRYWSDVVAIVVHLLNCMPTKVLQFQTPVKVLSDHVSLPNVLMIQPRIFGCVLFVHIHKNQRTKLDPCAVRCLFLGERSMVKNRIGWMFGDNLAHPNDGNNMVEPPRTEVEPIPESSKDAESDESLHSLVPNDPPPENIPEIPSSVEEALSDSKWAQAIKEELEALQKNNTWVLSVLPEGRKMVGCKWIFSFKYKVDGSIDRYKARVLLSLVANLDWPLHQLDVKNAFLHGDLEEEIYMDLPPGYTATSKAKIACRLQRALYELKQSPRAWFGKFSSAMKKYGFQQSNSDHTLFIKHQVGKITALIVYVDDMIITGDDVEETSRLQEQLSTEFEMKNLGGLKYFLGIEVARSRQGIFLSQRKYILDLLAEVGLLGCKPVDIPIVHNHKLGEYVDQVLADKQRYQRLVGKLIYLSHTRPDIAYAVSVVSQFMHCPSEDHMDAVMWILCYLKSSHGKGLMFSKNGHLNVAGYTDADWVGNITERKSTSGAEAEFWGMVKGICELLWLKKLLAEIGVAPSSEMNLFCDNKAAIAISHNSVQHDRTKHVEVDRNFIKQNLEEKIIQLSFVKSEDQLADILTKAVSARNYYNSLDKLGIRDIYAPT</sequence>
<dbReference type="CDD" id="cd09272">
    <property type="entry name" value="RNase_HI_RT_Ty1"/>
    <property type="match status" value="1"/>
</dbReference>
<dbReference type="SUPFAM" id="SSF53098">
    <property type="entry name" value="Ribonuclease H-like"/>
    <property type="match status" value="1"/>
</dbReference>
<evidence type="ECO:0000313" key="4">
    <source>
        <dbReference type="EMBL" id="RVW84744.1"/>
    </source>
</evidence>
<dbReference type="GO" id="GO:0015074">
    <property type="term" value="P:DNA integration"/>
    <property type="evidence" value="ECO:0007669"/>
    <property type="project" value="InterPro"/>
</dbReference>
<dbReference type="SUPFAM" id="SSF56672">
    <property type="entry name" value="DNA/RNA polymerases"/>
    <property type="match status" value="1"/>
</dbReference>
<comment type="caution">
    <text evidence="4">The sequence shown here is derived from an EMBL/GenBank/DDBJ whole genome shotgun (WGS) entry which is preliminary data.</text>
</comment>
<keyword evidence="1" id="KW-0378">Hydrolase</keyword>
<protein>
    <submittedName>
        <fullName evidence="4">Retrovirus-related Pol polyprotein from transposon TNT 1-94</fullName>
    </submittedName>
</protein>
<dbReference type="InterPro" id="IPR012337">
    <property type="entry name" value="RNaseH-like_sf"/>
</dbReference>
<dbReference type="InterPro" id="IPR036397">
    <property type="entry name" value="RNaseH_sf"/>
</dbReference>
<evidence type="ECO:0000256" key="2">
    <source>
        <dbReference type="SAM" id="MobiDB-lite"/>
    </source>
</evidence>
<evidence type="ECO:0000259" key="3">
    <source>
        <dbReference type="PROSITE" id="PS50994"/>
    </source>
</evidence>
<dbReference type="AlphaFoldDB" id="A0A438HJX7"/>
<evidence type="ECO:0000256" key="1">
    <source>
        <dbReference type="ARBA" id="ARBA00022750"/>
    </source>
</evidence>
<feature type="compositionally biased region" description="Basic and acidic residues" evidence="2">
    <location>
        <begin position="149"/>
        <end position="163"/>
    </location>
</feature>
<accession>A0A438HJX7</accession>